<proteinExistence type="predicted"/>
<protein>
    <recommendedName>
        <fullName evidence="3">Pilus assembly protein PilM</fullName>
    </recommendedName>
</protein>
<dbReference type="Pfam" id="PF11104">
    <property type="entry name" value="PilM_2"/>
    <property type="match status" value="1"/>
</dbReference>
<evidence type="ECO:0000313" key="2">
    <source>
        <dbReference type="Proteomes" id="UP000287756"/>
    </source>
</evidence>
<accession>A0A410MHC7</accession>
<reference evidence="1 2" key="1">
    <citation type="submission" date="2018-01" db="EMBL/GenBank/DDBJ databases">
        <title>The whole genome sequencing and assembly of Halobacillus litoralis ERB031 strain.</title>
        <authorList>
            <person name="Lee S.-J."/>
            <person name="Park M.-K."/>
            <person name="Kim J.-Y."/>
            <person name="Lee Y.-J."/>
            <person name="Yi H."/>
            <person name="Bahn Y.-S."/>
            <person name="Kim J.F."/>
            <person name="Lee D.-W."/>
        </authorList>
    </citation>
    <scope>NUCLEOTIDE SEQUENCE [LARGE SCALE GENOMIC DNA]</scope>
    <source>
        <strain evidence="1 2">ERB 031</strain>
    </source>
</reference>
<dbReference type="Proteomes" id="UP000287756">
    <property type="component" value="Chromosome"/>
</dbReference>
<evidence type="ECO:0008006" key="3">
    <source>
        <dbReference type="Google" id="ProtNLM"/>
    </source>
</evidence>
<dbReference type="InterPro" id="IPR050696">
    <property type="entry name" value="FtsA/MreB"/>
</dbReference>
<dbReference type="PANTHER" id="PTHR32432:SF3">
    <property type="entry name" value="ETHANOLAMINE UTILIZATION PROTEIN EUTJ"/>
    <property type="match status" value="1"/>
</dbReference>
<dbReference type="AlphaFoldDB" id="A0A410MHC7"/>
<organism evidence="1 2">
    <name type="scientific">Halobacillus litoralis</name>
    <dbReference type="NCBI Taxonomy" id="45668"/>
    <lineage>
        <taxon>Bacteria</taxon>
        <taxon>Bacillati</taxon>
        <taxon>Bacillota</taxon>
        <taxon>Bacilli</taxon>
        <taxon>Bacillales</taxon>
        <taxon>Bacillaceae</taxon>
        <taxon>Halobacillus</taxon>
    </lineage>
</organism>
<dbReference type="EMBL" id="CP026118">
    <property type="protein sequence ID" value="QAS54046.1"/>
    <property type="molecule type" value="Genomic_DNA"/>
</dbReference>
<gene>
    <name evidence="1" type="ORF">HLI_18440</name>
</gene>
<dbReference type="Gene3D" id="3.30.420.40">
    <property type="match status" value="1"/>
</dbReference>
<dbReference type="OrthoDB" id="2690797at2"/>
<dbReference type="SUPFAM" id="SSF53067">
    <property type="entry name" value="Actin-like ATPase domain"/>
    <property type="match status" value="1"/>
</dbReference>
<dbReference type="InterPro" id="IPR043129">
    <property type="entry name" value="ATPase_NBD"/>
</dbReference>
<dbReference type="KEGG" id="hli:HLI_18440"/>
<name>A0A410MHC7_9BACI</name>
<dbReference type="InterPro" id="IPR005883">
    <property type="entry name" value="PilM"/>
</dbReference>
<sequence>MLFNLFKVKGRLNFIIKNHSIRYVHSKSSNINQIEQTGEIILPYHVMEDGKINDYRELTSIIEDFIENKGWKNKSLYFTVPDHSVVIRPYKVPATLKADEIKGYLYMQLGETLHLPFEDPAFDYSILENGEKETELLLFAYPEEQIRKLEQVFKDAKLKPKAADISALSVYRFYEHLGMAAKEEHLLLIDWNMDGCVLTVFKEHLPAFINHTKSPLALNLWKRENGRYIWQGDEGDPSDFTYDQVNEIERIMDFYRFSLMNGEAGVSKVLLTGDWPENERALSLLEEKAIHVETLMEPSLFIETEHPVSVECVDAIGLSIKQ</sequence>
<dbReference type="PANTHER" id="PTHR32432">
    <property type="entry name" value="CELL DIVISION PROTEIN FTSA-RELATED"/>
    <property type="match status" value="1"/>
</dbReference>
<evidence type="ECO:0000313" key="1">
    <source>
        <dbReference type="EMBL" id="QAS54046.1"/>
    </source>
</evidence>